<feature type="compositionally biased region" description="Basic and acidic residues" evidence="1">
    <location>
        <begin position="111"/>
        <end position="130"/>
    </location>
</feature>
<feature type="compositionally biased region" description="Basic and acidic residues" evidence="1">
    <location>
        <begin position="29"/>
        <end position="71"/>
    </location>
</feature>
<feature type="region of interest" description="Disordered" evidence="1">
    <location>
        <begin position="29"/>
        <end position="130"/>
    </location>
</feature>
<gene>
    <name evidence="2" type="ORF">R1sor_016796</name>
</gene>
<dbReference type="AlphaFoldDB" id="A0ABD3HIT4"/>
<feature type="compositionally biased region" description="Basic and acidic residues" evidence="1">
    <location>
        <begin position="282"/>
        <end position="302"/>
    </location>
</feature>
<name>A0ABD3HIT4_9MARC</name>
<evidence type="ECO:0000256" key="1">
    <source>
        <dbReference type="SAM" id="MobiDB-lite"/>
    </source>
</evidence>
<comment type="caution">
    <text evidence="2">The sequence shown here is derived from an EMBL/GenBank/DDBJ whole genome shotgun (WGS) entry which is preliminary data.</text>
</comment>
<sequence length="442" mass="52387">MNQKKIAEEKRIKDLQRQKLDECIRAQEEEKKQKQLEERKAKELQRQKFEESRRSQEKLKMEKDRKIQEKERRKKEMTKKKLDEASKFREEEKLRKEFRRKLADEQEDQDEQRRMDEEIGRWRREENNRRLKEVKMKVPLDDQVKLDGQRQKVEEVIRMSSELVLKGSEGSKVGPDDSIDSDEGNYITIPLVRQGRETGDDTSKENEQDQQTFMERYQQEQEEESRREAQQARYKRYQEERQCRTLEDDLQKLMEKASALANLVDDAESVGTLDELDSQDSFEDRRETDDSHHDSSMRDKRAAYNQRKGVPLCADKYEGMTYLYNRLEEEKRKQLLNEKPKENRKSNKKRNMSLPKNCGLPYAKSLKNKPARGVLEPIPFLKFDGSPCFDFGRYIWLASTFDLKLSSSNLHAYLLSQGQYFAAINCTLHQSTSGVQAVLSVT</sequence>
<feature type="compositionally biased region" description="Basic and acidic residues" evidence="1">
    <location>
        <begin position="194"/>
        <end position="207"/>
    </location>
</feature>
<dbReference type="EMBL" id="JBJQOH010000004">
    <property type="protein sequence ID" value="KAL3690487.1"/>
    <property type="molecule type" value="Genomic_DNA"/>
</dbReference>
<evidence type="ECO:0000313" key="3">
    <source>
        <dbReference type="Proteomes" id="UP001633002"/>
    </source>
</evidence>
<accession>A0ABD3HIT4</accession>
<evidence type="ECO:0000313" key="2">
    <source>
        <dbReference type="EMBL" id="KAL3690487.1"/>
    </source>
</evidence>
<feature type="region of interest" description="Disordered" evidence="1">
    <location>
        <begin position="163"/>
        <end position="241"/>
    </location>
</feature>
<feature type="compositionally biased region" description="Basic and acidic residues" evidence="1">
    <location>
        <begin position="224"/>
        <end position="241"/>
    </location>
</feature>
<keyword evidence="3" id="KW-1185">Reference proteome</keyword>
<reference evidence="2 3" key="1">
    <citation type="submission" date="2024-09" db="EMBL/GenBank/DDBJ databases">
        <title>Chromosome-scale assembly of Riccia sorocarpa.</title>
        <authorList>
            <person name="Paukszto L."/>
        </authorList>
    </citation>
    <scope>NUCLEOTIDE SEQUENCE [LARGE SCALE GENOMIC DNA]</scope>
    <source>
        <strain evidence="2">LP-2024</strain>
        <tissue evidence="2">Aerial parts of the thallus</tissue>
    </source>
</reference>
<feature type="compositionally biased region" description="Basic and acidic residues" evidence="1">
    <location>
        <begin position="79"/>
        <end position="104"/>
    </location>
</feature>
<organism evidence="2 3">
    <name type="scientific">Riccia sorocarpa</name>
    <dbReference type="NCBI Taxonomy" id="122646"/>
    <lineage>
        <taxon>Eukaryota</taxon>
        <taxon>Viridiplantae</taxon>
        <taxon>Streptophyta</taxon>
        <taxon>Embryophyta</taxon>
        <taxon>Marchantiophyta</taxon>
        <taxon>Marchantiopsida</taxon>
        <taxon>Marchantiidae</taxon>
        <taxon>Marchantiales</taxon>
        <taxon>Ricciaceae</taxon>
        <taxon>Riccia</taxon>
    </lineage>
</organism>
<protein>
    <submittedName>
        <fullName evidence="2">Uncharacterized protein</fullName>
    </submittedName>
</protein>
<feature type="region of interest" description="Disordered" evidence="1">
    <location>
        <begin position="271"/>
        <end position="303"/>
    </location>
</feature>
<feature type="compositionally biased region" description="Basic and acidic residues" evidence="1">
    <location>
        <begin position="333"/>
        <end position="345"/>
    </location>
</feature>
<dbReference type="Proteomes" id="UP001633002">
    <property type="component" value="Unassembled WGS sequence"/>
</dbReference>
<feature type="region of interest" description="Disordered" evidence="1">
    <location>
        <begin position="333"/>
        <end position="354"/>
    </location>
</feature>
<proteinExistence type="predicted"/>